<dbReference type="PANTHER" id="PTHR43046">
    <property type="entry name" value="GDP-MANNOSE MANNOSYL HYDROLASE"/>
    <property type="match status" value="1"/>
</dbReference>
<accession>E6TRE1</accession>
<dbReference type="HOGENOM" id="CLU_037162_11_2_9"/>
<dbReference type="eggNOG" id="COG1051">
    <property type="taxonomic scope" value="Bacteria"/>
</dbReference>
<protein>
    <submittedName>
        <fullName evidence="4">NUDIX hydrolase</fullName>
    </submittedName>
</protein>
<proteinExistence type="predicted"/>
<dbReference type="AlphaFoldDB" id="E6TRE1"/>
<gene>
    <name evidence="4" type="ordered locus">Bcell_3530</name>
</gene>
<evidence type="ECO:0000256" key="2">
    <source>
        <dbReference type="ARBA" id="ARBA00022801"/>
    </source>
</evidence>
<keyword evidence="5" id="KW-1185">Reference proteome</keyword>
<dbReference type="PANTHER" id="PTHR43046:SF2">
    <property type="entry name" value="8-OXO-DGTP DIPHOSPHATASE-RELATED"/>
    <property type="match status" value="1"/>
</dbReference>
<dbReference type="Proteomes" id="UP000001401">
    <property type="component" value="Chromosome"/>
</dbReference>
<dbReference type="GO" id="GO:0016787">
    <property type="term" value="F:hydrolase activity"/>
    <property type="evidence" value="ECO:0007669"/>
    <property type="project" value="UniProtKB-KW"/>
</dbReference>
<evidence type="ECO:0000313" key="4">
    <source>
        <dbReference type="EMBL" id="ADU31771.1"/>
    </source>
</evidence>
<dbReference type="OrthoDB" id="9800186at2"/>
<dbReference type="SUPFAM" id="SSF55811">
    <property type="entry name" value="Nudix"/>
    <property type="match status" value="1"/>
</dbReference>
<dbReference type="InterPro" id="IPR015797">
    <property type="entry name" value="NUDIX_hydrolase-like_dom_sf"/>
</dbReference>
<evidence type="ECO:0000259" key="3">
    <source>
        <dbReference type="PROSITE" id="PS51462"/>
    </source>
</evidence>
<dbReference type="RefSeq" id="WP_013490102.1">
    <property type="nucleotide sequence ID" value="NC_014829.1"/>
</dbReference>
<reference evidence="4 5" key="1">
    <citation type="submission" date="2010-12" db="EMBL/GenBank/DDBJ databases">
        <title>Complete sequence of Bacillus cellulosilyticus DSM 2522.</title>
        <authorList>
            <consortium name="US DOE Joint Genome Institute"/>
            <person name="Lucas S."/>
            <person name="Copeland A."/>
            <person name="Lapidus A."/>
            <person name="Cheng J.-F."/>
            <person name="Bruce D."/>
            <person name="Goodwin L."/>
            <person name="Pitluck S."/>
            <person name="Chertkov O."/>
            <person name="Detter J.C."/>
            <person name="Han C."/>
            <person name="Tapia R."/>
            <person name="Land M."/>
            <person name="Hauser L."/>
            <person name="Jeffries C."/>
            <person name="Kyrpides N."/>
            <person name="Ivanova N."/>
            <person name="Mikhailova N."/>
            <person name="Brumm P."/>
            <person name="Mead D."/>
            <person name="Woyke T."/>
        </authorList>
    </citation>
    <scope>NUCLEOTIDE SEQUENCE [LARGE SCALE GENOMIC DNA]</scope>
    <source>
        <strain evidence="5">ATCC 21833 / DSM 2522 / FERM P-1141 / JCM 9156 / N-4</strain>
    </source>
</reference>
<comment type="cofactor">
    <cofactor evidence="1">
        <name>Mg(2+)</name>
        <dbReference type="ChEBI" id="CHEBI:18420"/>
    </cofactor>
</comment>
<organism evidence="4 5">
    <name type="scientific">Evansella cellulosilytica (strain ATCC 21833 / DSM 2522 / FERM P-1141 / JCM 9156 / N-4)</name>
    <name type="common">Bacillus cellulosilyticus</name>
    <dbReference type="NCBI Taxonomy" id="649639"/>
    <lineage>
        <taxon>Bacteria</taxon>
        <taxon>Bacillati</taxon>
        <taxon>Bacillota</taxon>
        <taxon>Bacilli</taxon>
        <taxon>Bacillales</taxon>
        <taxon>Bacillaceae</taxon>
        <taxon>Evansella</taxon>
    </lineage>
</organism>
<evidence type="ECO:0000313" key="5">
    <source>
        <dbReference type="Proteomes" id="UP000001401"/>
    </source>
</evidence>
<dbReference type="PRINTS" id="PR00502">
    <property type="entry name" value="NUDIXFAMILY"/>
</dbReference>
<dbReference type="CDD" id="cd18875">
    <property type="entry name" value="NUDIX_Hydrolase"/>
    <property type="match status" value="1"/>
</dbReference>
<dbReference type="InterPro" id="IPR000086">
    <property type="entry name" value="NUDIX_hydrolase_dom"/>
</dbReference>
<dbReference type="KEGG" id="bco:Bcell_3530"/>
<name>E6TRE1_EVAC2</name>
<feature type="domain" description="Nudix hydrolase" evidence="3">
    <location>
        <begin position="1"/>
        <end position="127"/>
    </location>
</feature>
<dbReference type="Pfam" id="PF00293">
    <property type="entry name" value="NUDIX"/>
    <property type="match status" value="1"/>
</dbReference>
<dbReference type="EMBL" id="CP002394">
    <property type="protein sequence ID" value="ADU31771.1"/>
    <property type="molecule type" value="Genomic_DNA"/>
</dbReference>
<evidence type="ECO:0000256" key="1">
    <source>
        <dbReference type="ARBA" id="ARBA00001946"/>
    </source>
</evidence>
<dbReference type="InterPro" id="IPR020476">
    <property type="entry name" value="Nudix_hydrolase"/>
</dbReference>
<dbReference type="PROSITE" id="PS51462">
    <property type="entry name" value="NUDIX"/>
    <property type="match status" value="1"/>
</dbReference>
<keyword evidence="2 4" id="KW-0378">Hydrolase</keyword>
<sequence>MQRVTNCILKKGQHVLTLKKPRRGWWVAPGGKMELGESIRESTMREFYEETGIQVKEPELRGIFTIIIEKDDRVVREWMMFTFEATSYEGTLLKESPEGQLAWHDANDVQQLPMAPGDYHIWEHVLENKGLMYGSFTYTEDFELLSYRLDADGHPIKEYDITKNR</sequence>
<dbReference type="Gene3D" id="3.90.79.10">
    <property type="entry name" value="Nucleoside Triphosphate Pyrophosphohydrolase"/>
    <property type="match status" value="1"/>
</dbReference>
<dbReference type="STRING" id="649639.Bcell_3530"/>